<reference evidence="1 2" key="1">
    <citation type="submission" date="2014-09" db="EMBL/GenBank/DDBJ databases">
        <authorList>
            <person name="Chan K.-G."/>
        </authorList>
    </citation>
    <scope>NUCLEOTIDE SEQUENCE [LARGE SCALE GENOMIC DNA]</scope>
    <source>
        <strain evidence="1 2">ND04</strain>
    </source>
</reference>
<organism evidence="1 2">
    <name type="scientific">Pantoea rwandensis</name>
    <dbReference type="NCBI Taxonomy" id="1076550"/>
    <lineage>
        <taxon>Bacteria</taxon>
        <taxon>Pseudomonadati</taxon>
        <taxon>Pseudomonadota</taxon>
        <taxon>Gammaproteobacteria</taxon>
        <taxon>Enterobacterales</taxon>
        <taxon>Erwiniaceae</taxon>
        <taxon>Pantoea</taxon>
    </lineage>
</organism>
<dbReference type="Proteomes" id="UP000029495">
    <property type="component" value="Chromosome"/>
</dbReference>
<sequence length="93" mass="10093">MFMTGLANFDPNVFESPFSFIHGRKKRPLSFGAGVHLCIGMGVAMSIASKVVQLIVDRSKNFELSISAISEGFSALGAEKFVIEVEKNVAIKK</sequence>
<dbReference type="InterPro" id="IPR017972">
    <property type="entry name" value="Cyt_P450_CS"/>
</dbReference>
<protein>
    <recommendedName>
        <fullName evidence="3">Cytochrome</fullName>
    </recommendedName>
</protein>
<evidence type="ECO:0000313" key="2">
    <source>
        <dbReference type="Proteomes" id="UP000029495"/>
    </source>
</evidence>
<dbReference type="InterPro" id="IPR036396">
    <property type="entry name" value="Cyt_P450_sf"/>
</dbReference>
<dbReference type="PROSITE" id="PS00086">
    <property type="entry name" value="CYTOCHROME_P450"/>
    <property type="match status" value="1"/>
</dbReference>
<evidence type="ECO:0008006" key="3">
    <source>
        <dbReference type="Google" id="ProtNLM"/>
    </source>
</evidence>
<evidence type="ECO:0000313" key="1">
    <source>
        <dbReference type="EMBL" id="AIR87663.1"/>
    </source>
</evidence>
<keyword evidence="2" id="KW-1185">Reference proteome</keyword>
<proteinExistence type="predicted"/>
<accession>A0ABM5RP53</accession>
<gene>
    <name evidence="1" type="ORF">LH22_20155</name>
</gene>
<name>A0ABM5RP53_9GAMM</name>
<dbReference type="EMBL" id="CP009454">
    <property type="protein sequence ID" value="AIR87663.1"/>
    <property type="molecule type" value="Genomic_DNA"/>
</dbReference>
<dbReference type="SUPFAM" id="SSF48264">
    <property type="entry name" value="Cytochrome P450"/>
    <property type="match status" value="1"/>
</dbReference>
<dbReference type="Gene3D" id="1.10.630.10">
    <property type="entry name" value="Cytochrome P450"/>
    <property type="match status" value="1"/>
</dbReference>